<evidence type="ECO:0000256" key="1">
    <source>
        <dbReference type="SAM" id="Phobius"/>
    </source>
</evidence>
<feature type="transmembrane region" description="Helical" evidence="1">
    <location>
        <begin position="12"/>
        <end position="33"/>
    </location>
</feature>
<protein>
    <submittedName>
        <fullName evidence="2">Uncharacterized protein</fullName>
    </submittedName>
</protein>
<dbReference type="EMBL" id="GGEC01056828">
    <property type="protein sequence ID" value="MBX37312.1"/>
    <property type="molecule type" value="Transcribed_RNA"/>
</dbReference>
<keyword evidence="1" id="KW-1133">Transmembrane helix</keyword>
<dbReference type="AlphaFoldDB" id="A0A2P2N485"/>
<organism evidence="2">
    <name type="scientific">Rhizophora mucronata</name>
    <name type="common">Asiatic mangrove</name>
    <dbReference type="NCBI Taxonomy" id="61149"/>
    <lineage>
        <taxon>Eukaryota</taxon>
        <taxon>Viridiplantae</taxon>
        <taxon>Streptophyta</taxon>
        <taxon>Embryophyta</taxon>
        <taxon>Tracheophyta</taxon>
        <taxon>Spermatophyta</taxon>
        <taxon>Magnoliopsida</taxon>
        <taxon>eudicotyledons</taxon>
        <taxon>Gunneridae</taxon>
        <taxon>Pentapetalae</taxon>
        <taxon>rosids</taxon>
        <taxon>fabids</taxon>
        <taxon>Malpighiales</taxon>
        <taxon>Rhizophoraceae</taxon>
        <taxon>Rhizophora</taxon>
    </lineage>
</organism>
<accession>A0A2P2N485</accession>
<proteinExistence type="predicted"/>
<sequence>MPLVLIVVSYGLMMLITAFTSMDWFVCMVLLGFM</sequence>
<evidence type="ECO:0000313" key="2">
    <source>
        <dbReference type="EMBL" id="MBX37312.1"/>
    </source>
</evidence>
<reference evidence="2" key="1">
    <citation type="submission" date="2018-02" db="EMBL/GenBank/DDBJ databases">
        <title>Rhizophora mucronata_Transcriptome.</title>
        <authorList>
            <person name="Meera S.P."/>
            <person name="Sreeshan A."/>
            <person name="Augustine A."/>
        </authorList>
    </citation>
    <scope>NUCLEOTIDE SEQUENCE</scope>
    <source>
        <tissue evidence="2">Leaf</tissue>
    </source>
</reference>
<name>A0A2P2N485_RHIMU</name>
<keyword evidence="1" id="KW-0472">Membrane</keyword>
<keyword evidence="1" id="KW-0812">Transmembrane</keyword>